<organism evidence="7 8">
    <name type="scientific">Glossina brevipalpis</name>
    <dbReference type="NCBI Taxonomy" id="37001"/>
    <lineage>
        <taxon>Eukaryota</taxon>
        <taxon>Metazoa</taxon>
        <taxon>Ecdysozoa</taxon>
        <taxon>Arthropoda</taxon>
        <taxon>Hexapoda</taxon>
        <taxon>Insecta</taxon>
        <taxon>Pterygota</taxon>
        <taxon>Neoptera</taxon>
        <taxon>Endopterygota</taxon>
        <taxon>Diptera</taxon>
        <taxon>Brachycera</taxon>
        <taxon>Muscomorpha</taxon>
        <taxon>Hippoboscoidea</taxon>
        <taxon>Glossinidae</taxon>
        <taxon>Glossina</taxon>
    </lineage>
</organism>
<feature type="compositionally biased region" description="Basic and acidic residues" evidence="4">
    <location>
        <begin position="1"/>
        <end position="13"/>
    </location>
</feature>
<keyword evidence="8" id="KW-1185">Reference proteome</keyword>
<dbReference type="Pfam" id="PF02252">
    <property type="entry name" value="PA28_C"/>
    <property type="match status" value="1"/>
</dbReference>
<proteinExistence type="inferred from homology"/>
<dbReference type="GO" id="GO:0008537">
    <property type="term" value="C:proteasome activator complex"/>
    <property type="evidence" value="ECO:0007669"/>
    <property type="project" value="InterPro"/>
</dbReference>
<evidence type="ECO:0000256" key="2">
    <source>
        <dbReference type="ARBA" id="ARBA00022942"/>
    </source>
</evidence>
<reference evidence="7" key="2">
    <citation type="submission" date="2020-05" db="UniProtKB">
        <authorList>
            <consortium name="EnsemblMetazoa"/>
        </authorList>
    </citation>
    <scope>IDENTIFICATION</scope>
    <source>
        <strain evidence="7">IAEA</strain>
    </source>
</reference>
<dbReference type="PANTHER" id="PTHR10660">
    <property type="entry name" value="PROTEASOME REGULATOR PA28"/>
    <property type="match status" value="1"/>
</dbReference>
<dbReference type="GO" id="GO:2000045">
    <property type="term" value="P:regulation of G1/S transition of mitotic cell cycle"/>
    <property type="evidence" value="ECO:0007669"/>
    <property type="project" value="TreeGrafter"/>
</dbReference>
<feature type="region of interest" description="Disordered" evidence="4">
    <location>
        <begin position="1"/>
        <end position="53"/>
    </location>
</feature>
<evidence type="ECO:0000256" key="1">
    <source>
        <dbReference type="ARBA" id="ARBA00005883"/>
    </source>
</evidence>
<dbReference type="InterPro" id="IPR009077">
    <property type="entry name" value="Proteasome_activ_PA28"/>
</dbReference>
<dbReference type="FunFam" id="1.20.120.180:FF:000002">
    <property type="entry name" value="Proteasome activator complex subunit 1"/>
    <property type="match status" value="1"/>
</dbReference>
<evidence type="ECO:0000313" key="8">
    <source>
        <dbReference type="Proteomes" id="UP000091820"/>
    </source>
</evidence>
<dbReference type="Gene3D" id="1.20.5.120">
    <property type="entry name" value="Proteasome activator pa28, N-terminal domain"/>
    <property type="match status" value="1"/>
</dbReference>
<keyword evidence="2" id="KW-0647">Proteasome</keyword>
<dbReference type="PANTHER" id="PTHR10660:SF2">
    <property type="entry name" value="LD45860P"/>
    <property type="match status" value="1"/>
</dbReference>
<dbReference type="InterPro" id="IPR036996">
    <property type="entry name" value="PA28_N_sf"/>
</dbReference>
<dbReference type="InterPro" id="IPR036252">
    <property type="entry name" value="Proteasome_activ_sf"/>
</dbReference>
<feature type="domain" description="Proteasome activator PA28 C-terminal" evidence="6">
    <location>
        <begin position="148"/>
        <end position="290"/>
    </location>
</feature>
<dbReference type="InterPro" id="IPR003185">
    <property type="entry name" value="Proteasome_activ_PA28_N"/>
</dbReference>
<dbReference type="GO" id="GO:0005737">
    <property type="term" value="C:cytoplasm"/>
    <property type="evidence" value="ECO:0007669"/>
    <property type="project" value="TreeGrafter"/>
</dbReference>
<dbReference type="Gene3D" id="1.20.120.180">
    <property type="entry name" value="Proteasome activator pa28, C-terminal domain"/>
    <property type="match status" value="1"/>
</dbReference>
<evidence type="ECO:0000259" key="5">
    <source>
        <dbReference type="Pfam" id="PF02251"/>
    </source>
</evidence>
<evidence type="ECO:0000256" key="4">
    <source>
        <dbReference type="SAM" id="MobiDB-lite"/>
    </source>
</evidence>
<reference evidence="8" key="1">
    <citation type="submission" date="2014-03" db="EMBL/GenBank/DDBJ databases">
        <authorList>
            <person name="Aksoy S."/>
            <person name="Warren W."/>
            <person name="Wilson R.K."/>
        </authorList>
    </citation>
    <scope>NUCLEOTIDE SEQUENCE [LARGE SCALE GENOMIC DNA]</scope>
    <source>
        <strain evidence="8">IAEA</strain>
    </source>
</reference>
<dbReference type="SUPFAM" id="SSF47216">
    <property type="entry name" value="Proteasome activator"/>
    <property type="match status" value="1"/>
</dbReference>
<feature type="domain" description="Proteasome activator PA28 N-terminal" evidence="5">
    <location>
        <begin position="61"/>
        <end position="111"/>
    </location>
</feature>
<dbReference type="STRING" id="37001.A0A1A9WB48"/>
<dbReference type="Pfam" id="PF02251">
    <property type="entry name" value="PA28_N"/>
    <property type="match status" value="1"/>
</dbReference>
<sequence>MNTDSKDNEDSRSKSQLNADNESEIGAASKHVLDGSADGKANDNETEMNAGSIKDIKAKPDAVNKVKEYKESIIKRAEQFVIESLPEKIIMLSELSATSIFCKRKLSDVIVNDDSSGSGDGPPKKKIRLEPYLISDTKIMTYLTNRLVPCNDAICKMFEIIKPIINELRDDLDLLEMWIRYMIPKIEDGDNSGVIIQHQILEQIQETIRLPDEYSSRICEYFNARAKMVSNVESNPYVEDYRQALIEYDERQYLLLSRRVIEIKNQYSSLYDAIMKNMKKLKKPRNSNAQSYC</sequence>
<dbReference type="InterPro" id="IPR003186">
    <property type="entry name" value="PA28_C"/>
</dbReference>
<dbReference type="VEuPathDB" id="VectorBase:GBRI012871"/>
<evidence type="ECO:0000313" key="7">
    <source>
        <dbReference type="EnsemblMetazoa" id="GBRI012871-PA"/>
    </source>
</evidence>
<accession>A0A1A9WB48</accession>
<dbReference type="GO" id="GO:0061136">
    <property type="term" value="P:regulation of proteasomal protein catabolic process"/>
    <property type="evidence" value="ECO:0007669"/>
    <property type="project" value="TreeGrafter"/>
</dbReference>
<comment type="function">
    <text evidence="3">Implicated in immunoproteasome assembly and required for efficient antigen processing. The PA28 activator complex enhances the generation of class I binding peptides by altering the cleavage pattern of the proteasome.</text>
</comment>
<dbReference type="GO" id="GO:0061133">
    <property type="term" value="F:endopeptidase activator activity"/>
    <property type="evidence" value="ECO:0007669"/>
    <property type="project" value="TreeGrafter"/>
</dbReference>
<protein>
    <recommendedName>
        <fullName evidence="9">Proteasome activator PA28 C-terminal domain-containing protein</fullName>
    </recommendedName>
</protein>
<dbReference type="Proteomes" id="UP000091820">
    <property type="component" value="Unassembled WGS sequence"/>
</dbReference>
<dbReference type="AlphaFoldDB" id="A0A1A9WB48"/>
<evidence type="ECO:0000256" key="3">
    <source>
        <dbReference type="ARBA" id="ARBA00037467"/>
    </source>
</evidence>
<comment type="similarity">
    <text evidence="1">Belongs to the PA28 family.</text>
</comment>
<dbReference type="GO" id="GO:0005654">
    <property type="term" value="C:nucleoplasm"/>
    <property type="evidence" value="ECO:0007669"/>
    <property type="project" value="TreeGrafter"/>
</dbReference>
<name>A0A1A9WB48_9MUSC</name>
<dbReference type="InterPro" id="IPR036997">
    <property type="entry name" value="PA28_C_sf"/>
</dbReference>
<dbReference type="EnsemblMetazoa" id="GBRI012871-RA">
    <property type="protein sequence ID" value="GBRI012871-PA"/>
    <property type="gene ID" value="GBRI012871"/>
</dbReference>
<evidence type="ECO:0008006" key="9">
    <source>
        <dbReference type="Google" id="ProtNLM"/>
    </source>
</evidence>
<evidence type="ECO:0000259" key="6">
    <source>
        <dbReference type="Pfam" id="PF02252"/>
    </source>
</evidence>